<dbReference type="PANTHER" id="PTHR30137">
    <property type="entry name" value="LUCIFERASE-LIKE MONOOXYGENASE"/>
    <property type="match status" value="1"/>
</dbReference>
<reference evidence="2 3" key="1">
    <citation type="submission" date="2020-02" db="EMBL/GenBank/DDBJ databases">
        <title>Pseudoroseicyclus tamarix, sp. nov., isolated from offshore sediment of a Tamarix chinensis forest.</title>
        <authorList>
            <person name="Gai Y."/>
        </authorList>
    </citation>
    <scope>NUCLEOTIDE SEQUENCE [LARGE SCALE GENOMIC DNA]</scope>
    <source>
        <strain evidence="2 3">CLL3-39</strain>
    </source>
</reference>
<gene>
    <name evidence="2" type="ORF">GZA08_09000</name>
</gene>
<keyword evidence="3" id="KW-1185">Reference proteome</keyword>
<dbReference type="Pfam" id="PF00296">
    <property type="entry name" value="Bac_luciferase"/>
    <property type="match status" value="1"/>
</dbReference>
<dbReference type="SUPFAM" id="SSF51679">
    <property type="entry name" value="Bacterial luciferase-like"/>
    <property type="match status" value="1"/>
</dbReference>
<accession>A0A6B2K0A4</accession>
<dbReference type="AlphaFoldDB" id="A0A6B2K0A4"/>
<dbReference type="InterPro" id="IPR011251">
    <property type="entry name" value="Luciferase-like_dom"/>
</dbReference>
<proteinExistence type="predicted"/>
<feature type="domain" description="Luciferase-like" evidence="1">
    <location>
        <begin position="16"/>
        <end position="292"/>
    </location>
</feature>
<protein>
    <submittedName>
        <fullName evidence="2">LLM class flavin-dependent oxidoreductase</fullName>
    </submittedName>
</protein>
<name>A0A6B2K0A4_9RHOB</name>
<dbReference type="GO" id="GO:0016705">
    <property type="term" value="F:oxidoreductase activity, acting on paired donors, with incorporation or reduction of molecular oxygen"/>
    <property type="evidence" value="ECO:0007669"/>
    <property type="project" value="InterPro"/>
</dbReference>
<evidence type="ECO:0000313" key="3">
    <source>
        <dbReference type="Proteomes" id="UP000474757"/>
    </source>
</evidence>
<organism evidence="2 3">
    <name type="scientific">Pseudoroseicyclus tamaricis</name>
    <dbReference type="NCBI Taxonomy" id="2705421"/>
    <lineage>
        <taxon>Bacteria</taxon>
        <taxon>Pseudomonadati</taxon>
        <taxon>Pseudomonadota</taxon>
        <taxon>Alphaproteobacteria</taxon>
        <taxon>Rhodobacterales</taxon>
        <taxon>Paracoccaceae</taxon>
        <taxon>Pseudoroseicyclus</taxon>
    </lineage>
</organism>
<dbReference type="PANTHER" id="PTHR30137:SF6">
    <property type="entry name" value="LUCIFERASE-LIKE MONOOXYGENASE"/>
    <property type="match status" value="1"/>
</dbReference>
<dbReference type="Proteomes" id="UP000474757">
    <property type="component" value="Unassembled WGS sequence"/>
</dbReference>
<dbReference type="GO" id="GO:0005829">
    <property type="term" value="C:cytosol"/>
    <property type="evidence" value="ECO:0007669"/>
    <property type="project" value="TreeGrafter"/>
</dbReference>
<dbReference type="InterPro" id="IPR036661">
    <property type="entry name" value="Luciferase-like_sf"/>
</dbReference>
<dbReference type="InterPro" id="IPR050766">
    <property type="entry name" value="Bact_Lucif_Oxidored"/>
</dbReference>
<comment type="caution">
    <text evidence="2">The sequence shown here is derived from an EMBL/GenBank/DDBJ whole genome shotgun (WGS) entry which is preliminary data.</text>
</comment>
<sequence>MRFDLAGFARDDTLGDHARLMRLAERADVLGYGGIWFNEFHFRGAVNPYPHTLLLGAAILARTERLRFGTSILVLPLHHPLMLAEQVAQLDFQSAGRIDVGVGRGTDPGTFSALGLPPEAKERFGEALSIMLKAWSGAPLSATGPTWQFEDVTVGPPPVQRPHPPVYVAAVSPATMALAVERRLPLLLSLEPSETRQIGPFTAALGGDRAPLRASSLSRYIVIHGDAAVAEEKLQALLALLNKRRADWAAARGEAPPPPRTRTEMLEGHAIAGTPEACAAQIEALTARTGVHSIRLFPSANGALPLAEAERTIELFAQTVLPAFAGRTAPAPRVSQGATS</sequence>
<evidence type="ECO:0000313" key="2">
    <source>
        <dbReference type="EMBL" id="NDV01102.1"/>
    </source>
</evidence>
<dbReference type="Gene3D" id="3.20.20.30">
    <property type="entry name" value="Luciferase-like domain"/>
    <property type="match status" value="1"/>
</dbReference>
<evidence type="ECO:0000259" key="1">
    <source>
        <dbReference type="Pfam" id="PF00296"/>
    </source>
</evidence>
<dbReference type="EMBL" id="JAAGAB010000002">
    <property type="protein sequence ID" value="NDV01102.1"/>
    <property type="molecule type" value="Genomic_DNA"/>
</dbReference>